<comment type="caution">
    <text evidence="2">The sequence shown here is derived from an EMBL/GenBank/DDBJ whole genome shotgun (WGS) entry which is preliminary data.</text>
</comment>
<evidence type="ECO:0000313" key="2">
    <source>
        <dbReference type="EMBL" id="OGG65566.1"/>
    </source>
</evidence>
<gene>
    <name evidence="2" type="ORF">A3D71_02210</name>
</gene>
<feature type="region of interest" description="Disordered" evidence="1">
    <location>
        <begin position="21"/>
        <end position="43"/>
    </location>
</feature>
<dbReference type="STRING" id="1798497.A3D71_02210"/>
<protein>
    <recommendedName>
        <fullName evidence="4">CSD domain-containing protein</fullName>
    </recommendedName>
</protein>
<dbReference type="Proteomes" id="UP000177652">
    <property type="component" value="Unassembled WGS sequence"/>
</dbReference>
<reference evidence="2 3" key="1">
    <citation type="journal article" date="2016" name="Nat. Commun.">
        <title>Thousands of microbial genomes shed light on interconnected biogeochemical processes in an aquifer system.</title>
        <authorList>
            <person name="Anantharaman K."/>
            <person name="Brown C.T."/>
            <person name="Hug L.A."/>
            <person name="Sharon I."/>
            <person name="Castelle C.J."/>
            <person name="Probst A.J."/>
            <person name="Thomas B.C."/>
            <person name="Singh A."/>
            <person name="Wilkins M.J."/>
            <person name="Karaoz U."/>
            <person name="Brodie E.L."/>
            <person name="Williams K.H."/>
            <person name="Hubbard S.S."/>
            <person name="Banfield J.F."/>
        </authorList>
    </citation>
    <scope>NUCLEOTIDE SEQUENCE [LARGE SCALE GENOMIC DNA]</scope>
</reference>
<evidence type="ECO:0000256" key="1">
    <source>
        <dbReference type="SAM" id="MobiDB-lite"/>
    </source>
</evidence>
<evidence type="ECO:0008006" key="4">
    <source>
        <dbReference type="Google" id="ProtNLM"/>
    </source>
</evidence>
<organism evidence="2 3">
    <name type="scientific">Candidatus Kaiserbacteria bacterium RIFCSPHIGHO2_02_FULL_55_20</name>
    <dbReference type="NCBI Taxonomy" id="1798497"/>
    <lineage>
        <taxon>Bacteria</taxon>
        <taxon>Candidatus Kaiseribacteriota</taxon>
    </lineage>
</organism>
<dbReference type="AlphaFoldDB" id="A0A1F6DW14"/>
<name>A0A1F6DW14_9BACT</name>
<accession>A0A1F6DW14</accession>
<sequence>MSDRFEGIVANVIAGKGDQGFVRPSSISPARENPRAVAPPIKRGDGPHVHINDFIDSTTVFCEESRISFEFAPDHARPGSVRASRIKLIRL</sequence>
<evidence type="ECO:0000313" key="3">
    <source>
        <dbReference type="Proteomes" id="UP000177652"/>
    </source>
</evidence>
<proteinExistence type="predicted"/>
<dbReference type="EMBL" id="MFLK01000042">
    <property type="protein sequence ID" value="OGG65566.1"/>
    <property type="molecule type" value="Genomic_DNA"/>
</dbReference>